<accession>A0A816JUM0</accession>
<gene>
    <name evidence="1" type="ORF">DARMORV10_C04P55460.1</name>
</gene>
<dbReference type="SMR" id="A0A816JUM0"/>
<name>A0A816JUM0_BRANA</name>
<dbReference type="Proteomes" id="UP001295469">
    <property type="component" value="Chromosome C04"/>
</dbReference>
<reference evidence="1" key="1">
    <citation type="submission" date="2021-01" db="EMBL/GenBank/DDBJ databases">
        <authorList>
            <consortium name="Genoscope - CEA"/>
            <person name="William W."/>
        </authorList>
    </citation>
    <scope>NUCLEOTIDE SEQUENCE</scope>
</reference>
<evidence type="ECO:0000313" key="1">
    <source>
        <dbReference type="EMBL" id="CAF1862265.1"/>
    </source>
</evidence>
<dbReference type="AlphaFoldDB" id="A0A816JUM0"/>
<protein>
    <submittedName>
        <fullName evidence="1">(rape) hypothetical protein</fullName>
    </submittedName>
</protein>
<dbReference type="EMBL" id="HG994368">
    <property type="protein sequence ID" value="CAF1862265.1"/>
    <property type="molecule type" value="Genomic_DNA"/>
</dbReference>
<proteinExistence type="predicted"/>
<organism evidence="1">
    <name type="scientific">Brassica napus</name>
    <name type="common">Rape</name>
    <dbReference type="NCBI Taxonomy" id="3708"/>
    <lineage>
        <taxon>Eukaryota</taxon>
        <taxon>Viridiplantae</taxon>
        <taxon>Streptophyta</taxon>
        <taxon>Embryophyta</taxon>
        <taxon>Tracheophyta</taxon>
        <taxon>Spermatophyta</taxon>
        <taxon>Magnoliopsida</taxon>
        <taxon>eudicotyledons</taxon>
        <taxon>Gunneridae</taxon>
        <taxon>Pentapetalae</taxon>
        <taxon>rosids</taxon>
        <taxon>malvids</taxon>
        <taxon>Brassicales</taxon>
        <taxon>Brassicaceae</taxon>
        <taxon>Brassiceae</taxon>
        <taxon>Brassica</taxon>
    </lineage>
</organism>
<sequence length="101" mass="11238">MSEAKGGDKFADKRTSVQYAMISEMREFCEARQIIPSLQNQVLSLTVQLQCIAQNLAQVSGCHNQVLGSAAALAKIYHRESLIGVPTMILHLGLVRRWLRV</sequence>